<feature type="chain" id="PRO_5045154626" description="Lipoprotein" evidence="1">
    <location>
        <begin position="31"/>
        <end position="574"/>
    </location>
</feature>
<dbReference type="Proteomes" id="UP001320148">
    <property type="component" value="Chromosome"/>
</dbReference>
<protein>
    <recommendedName>
        <fullName evidence="4">Lipoprotein</fullName>
    </recommendedName>
</protein>
<dbReference type="EMBL" id="AP024488">
    <property type="protein sequence ID" value="BCS95861.1"/>
    <property type="molecule type" value="Genomic_DNA"/>
</dbReference>
<evidence type="ECO:0000313" key="3">
    <source>
        <dbReference type="Proteomes" id="UP001320148"/>
    </source>
</evidence>
<evidence type="ECO:0000313" key="2">
    <source>
        <dbReference type="EMBL" id="BCS95861.1"/>
    </source>
</evidence>
<accession>A0ABN6F1S6</accession>
<keyword evidence="1" id="KW-0732">Signal</keyword>
<gene>
    <name evidence="2" type="ORF">DSLASN_14930</name>
</gene>
<reference evidence="2 3" key="1">
    <citation type="submission" date="2021-02" db="EMBL/GenBank/DDBJ databases">
        <title>Complete genome of Desulfoluna sp. strain ASN36.</title>
        <authorList>
            <person name="Takahashi A."/>
            <person name="Kojima H."/>
            <person name="Fukui M."/>
        </authorList>
    </citation>
    <scope>NUCLEOTIDE SEQUENCE [LARGE SCALE GENOMIC DNA]</scope>
    <source>
        <strain evidence="2 3">ASN36</strain>
    </source>
</reference>
<dbReference type="RefSeq" id="WP_236892199.1">
    <property type="nucleotide sequence ID" value="NZ_AP024488.1"/>
</dbReference>
<name>A0ABN6F1S6_9BACT</name>
<keyword evidence="3" id="KW-1185">Reference proteome</keyword>
<sequence length="574" mass="65600">MTTQVNQMKGWVFGLMCTVLVLAQSLPASADFMETFKTRGRSIYLVHAVPVPTGEADTSITALGTRDRSRLNTLAAVAGESPFLPVGDIETMVRRIDALTEEFEASKDGERLQRLRFDIAYEYFLLYLHFQKIKYGIDSEKRHPDESVPVSDEELKQYLMLSHHYISPFLEKTMGTDAATPSLGDMDDITFRVRNDPTSYLNVHFLAMMLEGERLAGGWDIDHGFQGINHVSETKTWHWLETLWKRSQRKNSGIAYTPTPERLFALYELYLKYHFLGRSLRQDEKTDPVTDMKTRTLLSRLSNLEKVSSAVGGTPYAHYVREANMDSGNTSFVVNLYLARRGFSVLSSNSLPASKAQLFELFQDYYNRAAREIRYNIPYRKKIYNELILMGVETGNLRLMEDVLYQYGLMAMRIPGSEKRISYIGDSSRFTMAYLLANILEKKRLSGLSDDSGKYADMAGTLVDTLVSKRTPYWRYASVIHRSLAEYHSGAHAAQSESLAIYHSRRAFLTLCKKLSLNGKAGDWEAFQGMPESESFIGLFLYYQKKYPTSPDASTPREYHAQRIIEMKLKQNRS</sequence>
<organism evidence="2 3">
    <name type="scientific">Desulfoluna limicola</name>
    <dbReference type="NCBI Taxonomy" id="2810562"/>
    <lineage>
        <taxon>Bacteria</taxon>
        <taxon>Pseudomonadati</taxon>
        <taxon>Thermodesulfobacteriota</taxon>
        <taxon>Desulfobacteria</taxon>
        <taxon>Desulfobacterales</taxon>
        <taxon>Desulfolunaceae</taxon>
        <taxon>Desulfoluna</taxon>
    </lineage>
</organism>
<evidence type="ECO:0008006" key="4">
    <source>
        <dbReference type="Google" id="ProtNLM"/>
    </source>
</evidence>
<feature type="signal peptide" evidence="1">
    <location>
        <begin position="1"/>
        <end position="30"/>
    </location>
</feature>
<evidence type="ECO:0000256" key="1">
    <source>
        <dbReference type="SAM" id="SignalP"/>
    </source>
</evidence>
<proteinExistence type="predicted"/>